<feature type="compositionally biased region" description="Low complexity" evidence="1">
    <location>
        <begin position="16"/>
        <end position="26"/>
    </location>
</feature>
<feature type="compositionally biased region" description="Low complexity" evidence="1">
    <location>
        <begin position="99"/>
        <end position="110"/>
    </location>
</feature>
<gene>
    <name evidence="2" type="ORF">TWF970_000801</name>
</gene>
<dbReference type="OrthoDB" id="10433589at2759"/>
<feature type="region of interest" description="Disordered" evidence="1">
    <location>
        <begin position="83"/>
        <end position="110"/>
    </location>
</feature>
<feature type="compositionally biased region" description="Polar residues" evidence="1">
    <location>
        <begin position="83"/>
        <end position="98"/>
    </location>
</feature>
<dbReference type="EMBL" id="JAABOJ010000010">
    <property type="protein sequence ID" value="KAF3283623.1"/>
    <property type="molecule type" value="Genomic_DNA"/>
</dbReference>
<reference evidence="2 3" key="1">
    <citation type="submission" date="2020-01" db="EMBL/GenBank/DDBJ databases">
        <authorList>
            <person name="Palmer J.M."/>
        </authorList>
    </citation>
    <scope>NUCLEOTIDE SEQUENCE [LARGE SCALE GENOMIC DNA]</scope>
    <source>
        <strain evidence="2 3">TWF970</strain>
    </source>
</reference>
<proteinExistence type="predicted"/>
<feature type="region of interest" description="Disordered" evidence="1">
    <location>
        <begin position="1"/>
        <end position="51"/>
    </location>
</feature>
<evidence type="ECO:0000313" key="3">
    <source>
        <dbReference type="Proteomes" id="UP000474640"/>
    </source>
</evidence>
<accession>A0A7C8RBQ3</accession>
<comment type="caution">
    <text evidence="2">The sequence shown here is derived from an EMBL/GenBank/DDBJ whole genome shotgun (WGS) entry which is preliminary data.</text>
</comment>
<organism evidence="2 3">
    <name type="scientific">Orbilia oligospora</name>
    <name type="common">Nematode-trapping fungus</name>
    <name type="synonym">Arthrobotrys oligospora</name>
    <dbReference type="NCBI Taxonomy" id="2813651"/>
    <lineage>
        <taxon>Eukaryota</taxon>
        <taxon>Fungi</taxon>
        <taxon>Dikarya</taxon>
        <taxon>Ascomycota</taxon>
        <taxon>Pezizomycotina</taxon>
        <taxon>Orbiliomycetes</taxon>
        <taxon>Orbiliales</taxon>
        <taxon>Orbiliaceae</taxon>
        <taxon>Orbilia</taxon>
    </lineage>
</organism>
<protein>
    <submittedName>
        <fullName evidence="2">Uncharacterized protein</fullName>
    </submittedName>
</protein>
<feature type="compositionally biased region" description="Polar residues" evidence="1">
    <location>
        <begin position="33"/>
        <end position="47"/>
    </location>
</feature>
<dbReference type="Gene3D" id="1.10.287.1490">
    <property type="match status" value="1"/>
</dbReference>
<dbReference type="Proteomes" id="UP000474640">
    <property type="component" value="Unassembled WGS sequence"/>
</dbReference>
<evidence type="ECO:0000256" key="1">
    <source>
        <dbReference type="SAM" id="MobiDB-lite"/>
    </source>
</evidence>
<sequence>MPPSRRSRHVSRVTKPKSTTTTPATARRTRSSLRANTNNQDDSIDQNPLSSALEPEAPESALAMTVPQITAAAAVRVKQEPSGSTLAEASSSRSQQLIPTAPTPAAASTTTPLTELVTDLTEVVRGLRSEVSQYRQETQILHNETRTSRAETRALRDDFYRFRAEFRAFQGEIDELGLRDDIDTIKETTSGFQYGLEVLGENIQALNESMVDIADFREEVVGLRAEMDEGRVQSEDARERLDGCVEVLEGLTEQIQEIKMMPVTGVAANQQQRNGYYDQDGSDDDELDDYDRVRDKVNRFVDEMTGVLPAGYRICF</sequence>
<evidence type="ECO:0000313" key="2">
    <source>
        <dbReference type="EMBL" id="KAF3283623.1"/>
    </source>
</evidence>
<feature type="compositionally biased region" description="Basic residues" evidence="1">
    <location>
        <begin position="1"/>
        <end position="15"/>
    </location>
</feature>
<dbReference type="AlphaFoldDB" id="A0A7C8RBQ3"/>
<name>A0A7C8RBQ3_ORBOL</name>